<keyword evidence="2" id="KW-1185">Reference proteome</keyword>
<dbReference type="EMBL" id="CM042882">
    <property type="protein sequence ID" value="KAI4383921.1"/>
    <property type="molecule type" value="Genomic_DNA"/>
</dbReference>
<evidence type="ECO:0000313" key="2">
    <source>
        <dbReference type="Proteomes" id="UP001057402"/>
    </source>
</evidence>
<accession>A0ACB9S0C3</accession>
<name>A0ACB9S0C3_9MYRT</name>
<reference evidence="2" key="1">
    <citation type="journal article" date="2023" name="Front. Plant Sci.">
        <title>Chromosomal-level genome assembly of Melastoma candidum provides insights into trichome evolution.</title>
        <authorList>
            <person name="Zhong Y."/>
            <person name="Wu W."/>
            <person name="Sun C."/>
            <person name="Zou P."/>
            <person name="Liu Y."/>
            <person name="Dai S."/>
            <person name="Zhou R."/>
        </authorList>
    </citation>
    <scope>NUCLEOTIDE SEQUENCE [LARGE SCALE GENOMIC DNA]</scope>
</reference>
<gene>
    <name evidence="1" type="ORF">MLD38_009705</name>
</gene>
<proteinExistence type="predicted"/>
<organism evidence="1 2">
    <name type="scientific">Melastoma candidum</name>
    <dbReference type="NCBI Taxonomy" id="119954"/>
    <lineage>
        <taxon>Eukaryota</taxon>
        <taxon>Viridiplantae</taxon>
        <taxon>Streptophyta</taxon>
        <taxon>Embryophyta</taxon>
        <taxon>Tracheophyta</taxon>
        <taxon>Spermatophyta</taxon>
        <taxon>Magnoliopsida</taxon>
        <taxon>eudicotyledons</taxon>
        <taxon>Gunneridae</taxon>
        <taxon>Pentapetalae</taxon>
        <taxon>rosids</taxon>
        <taxon>malvids</taxon>
        <taxon>Myrtales</taxon>
        <taxon>Melastomataceae</taxon>
        <taxon>Melastomatoideae</taxon>
        <taxon>Melastomateae</taxon>
        <taxon>Melastoma</taxon>
    </lineage>
</organism>
<comment type="caution">
    <text evidence="1">The sequence shown here is derived from an EMBL/GenBank/DDBJ whole genome shotgun (WGS) entry which is preliminary data.</text>
</comment>
<dbReference type="Proteomes" id="UP001057402">
    <property type="component" value="Chromosome 3"/>
</dbReference>
<evidence type="ECO:0000313" key="1">
    <source>
        <dbReference type="EMBL" id="KAI4383921.1"/>
    </source>
</evidence>
<protein>
    <submittedName>
        <fullName evidence="1">Uncharacterized protein</fullName>
    </submittedName>
</protein>
<sequence>MDNKNWRPSPSPQGGAGGVARGADAPPPEAGDWRSELSADSRYRMVNKIMETLKKHQPVSGPEGLSELKETAVRFEEKIYHVASSQPDYLRKISLKMLTMESKSQNTISNSMPSNSSVCIDKPSDTVNFQRGGHGSIPLSFGSSLLSGAGQQSPGESPNINEEIDLSLKL</sequence>